<feature type="region of interest" description="Disordered" evidence="1">
    <location>
        <begin position="110"/>
        <end position="165"/>
    </location>
</feature>
<evidence type="ECO:0000313" key="3">
    <source>
        <dbReference type="Proteomes" id="UP000216311"/>
    </source>
</evidence>
<feature type="compositionally biased region" description="Gly residues" evidence="1">
    <location>
        <begin position="110"/>
        <end position="124"/>
    </location>
</feature>
<evidence type="ECO:0000256" key="1">
    <source>
        <dbReference type="SAM" id="MobiDB-lite"/>
    </source>
</evidence>
<comment type="caution">
    <text evidence="2">The sequence shown here is derived from an EMBL/GenBank/DDBJ whole genome shotgun (WGS) entry which is preliminary data.</text>
</comment>
<organism evidence="2 3">
    <name type="scientific">Enemella dayhoffiae</name>
    <dbReference type="NCBI Taxonomy" id="2016507"/>
    <lineage>
        <taxon>Bacteria</taxon>
        <taxon>Bacillati</taxon>
        <taxon>Actinomycetota</taxon>
        <taxon>Actinomycetes</taxon>
        <taxon>Propionibacteriales</taxon>
        <taxon>Propionibacteriaceae</taxon>
        <taxon>Enemella</taxon>
    </lineage>
</organism>
<keyword evidence="3" id="KW-1185">Reference proteome</keyword>
<dbReference type="EMBL" id="NMVQ01000009">
    <property type="protein sequence ID" value="OYO22836.1"/>
    <property type="molecule type" value="Genomic_DNA"/>
</dbReference>
<protein>
    <submittedName>
        <fullName evidence="2">Uncharacterized protein</fullName>
    </submittedName>
</protein>
<evidence type="ECO:0000313" key="2">
    <source>
        <dbReference type="EMBL" id="OYO22836.1"/>
    </source>
</evidence>
<proteinExistence type="predicted"/>
<reference evidence="2 3" key="1">
    <citation type="submission" date="2017-07" db="EMBL/GenBank/DDBJ databases">
        <title>Draft whole genome sequences of clinical Proprionibacteriaceae strains.</title>
        <authorList>
            <person name="Bernier A.-M."/>
            <person name="Bernard K."/>
            <person name="Domingo M.-C."/>
        </authorList>
    </citation>
    <scope>NUCLEOTIDE SEQUENCE [LARGE SCALE GENOMIC DNA]</scope>
    <source>
        <strain evidence="2 3">NML 130396</strain>
    </source>
</reference>
<accession>A0A255H6A4</accession>
<dbReference type="AlphaFoldDB" id="A0A255H6A4"/>
<dbReference type="Proteomes" id="UP000216311">
    <property type="component" value="Unassembled WGS sequence"/>
</dbReference>
<sequence>MQQYASGGDLVREITDAALPGDLAQRLIDFACRALIDWRSQLGLPVLDPISWHAATNHARATDEVVRTLIAHGARVDRQSLAHLASNNGNELADLAQRLDGTIDNRGALGGGAGAARRTGGGARLGPTQQPRRRPRTVAGPDRAHPGVRKAKGRPVALVTSGWSA</sequence>
<name>A0A255H6A4_9ACTN</name>
<gene>
    <name evidence="2" type="ORF">CGZ93_07290</name>
</gene>